<gene>
    <name evidence="1" type="ORF">N1032_01510</name>
</gene>
<dbReference type="RefSeq" id="WP_259537038.1">
    <property type="nucleotide sequence ID" value="NZ_JANLCJ010000001.1"/>
</dbReference>
<organism evidence="1 2">
    <name type="scientific">Herbiconiux daphne</name>
    <dbReference type="NCBI Taxonomy" id="2970914"/>
    <lineage>
        <taxon>Bacteria</taxon>
        <taxon>Bacillati</taxon>
        <taxon>Actinomycetota</taxon>
        <taxon>Actinomycetes</taxon>
        <taxon>Micrococcales</taxon>
        <taxon>Microbacteriaceae</taxon>
        <taxon>Herbiconiux</taxon>
    </lineage>
</organism>
<dbReference type="EMBL" id="JANLCJ010000001">
    <property type="protein sequence ID" value="MCS5732420.1"/>
    <property type="molecule type" value="Genomic_DNA"/>
</dbReference>
<proteinExistence type="predicted"/>
<evidence type="ECO:0000313" key="2">
    <source>
        <dbReference type="Proteomes" id="UP001165586"/>
    </source>
</evidence>
<dbReference type="Proteomes" id="UP001165586">
    <property type="component" value="Unassembled WGS sequence"/>
</dbReference>
<keyword evidence="2" id="KW-1185">Reference proteome</keyword>
<protein>
    <submittedName>
        <fullName evidence="1">Uncharacterized protein</fullName>
    </submittedName>
</protein>
<accession>A0ABT2GWU1</accession>
<comment type="caution">
    <text evidence="1">The sequence shown here is derived from an EMBL/GenBank/DDBJ whole genome shotgun (WGS) entry which is preliminary data.</text>
</comment>
<reference evidence="1" key="1">
    <citation type="submission" date="2022-08" db="EMBL/GenBank/DDBJ databases">
        <authorList>
            <person name="Deng Y."/>
            <person name="Han X.-F."/>
            <person name="Zhang Y.-Q."/>
        </authorList>
    </citation>
    <scope>NUCLEOTIDE SEQUENCE</scope>
    <source>
        <strain evidence="1">CPCC 203386</strain>
    </source>
</reference>
<sequence>MNDLEEILRAEMVKYLVQTAIFCPGTGELLDTRACVVLNDADGDPVAVLSPVGWANVTPANRELLAERGVTASDR</sequence>
<evidence type="ECO:0000313" key="1">
    <source>
        <dbReference type="EMBL" id="MCS5732420.1"/>
    </source>
</evidence>
<name>A0ABT2GWU1_9MICO</name>